<evidence type="ECO:0008006" key="3">
    <source>
        <dbReference type="Google" id="ProtNLM"/>
    </source>
</evidence>
<dbReference type="AlphaFoldDB" id="A0AAE1FW55"/>
<dbReference type="PANTHER" id="PTHR35385">
    <property type="entry name" value="PROTEIN B, PUTATIVE-RELATED-RELATED"/>
    <property type="match status" value="1"/>
</dbReference>
<evidence type="ECO:0000313" key="1">
    <source>
        <dbReference type="EMBL" id="KAK3881742.1"/>
    </source>
</evidence>
<reference evidence="1" key="1">
    <citation type="submission" date="2023-10" db="EMBL/GenBank/DDBJ databases">
        <title>Genome assemblies of two species of porcelain crab, Petrolisthes cinctipes and Petrolisthes manimaculis (Anomura: Porcellanidae).</title>
        <authorList>
            <person name="Angst P."/>
        </authorList>
    </citation>
    <scope>NUCLEOTIDE SEQUENCE</scope>
    <source>
        <strain evidence="1">PB745_01</strain>
        <tissue evidence="1">Gill</tissue>
    </source>
</reference>
<comment type="caution">
    <text evidence="1">The sequence shown here is derived from an EMBL/GenBank/DDBJ whole genome shotgun (WGS) entry which is preliminary data.</text>
</comment>
<name>A0AAE1FW55_PETCI</name>
<dbReference type="Proteomes" id="UP001286313">
    <property type="component" value="Unassembled WGS sequence"/>
</dbReference>
<dbReference type="PANTHER" id="PTHR35385:SF2">
    <property type="entry name" value="PROTEIN B, PUTATIVE-RELATED"/>
    <property type="match status" value="1"/>
</dbReference>
<accession>A0AAE1FW55</accession>
<evidence type="ECO:0000313" key="2">
    <source>
        <dbReference type="Proteomes" id="UP001286313"/>
    </source>
</evidence>
<gene>
    <name evidence="1" type="ORF">Pcinc_013825</name>
</gene>
<keyword evidence="2" id="KW-1185">Reference proteome</keyword>
<proteinExistence type="predicted"/>
<organism evidence="1 2">
    <name type="scientific">Petrolisthes cinctipes</name>
    <name type="common">Flat porcelain crab</name>
    <dbReference type="NCBI Taxonomy" id="88211"/>
    <lineage>
        <taxon>Eukaryota</taxon>
        <taxon>Metazoa</taxon>
        <taxon>Ecdysozoa</taxon>
        <taxon>Arthropoda</taxon>
        <taxon>Crustacea</taxon>
        <taxon>Multicrustacea</taxon>
        <taxon>Malacostraca</taxon>
        <taxon>Eumalacostraca</taxon>
        <taxon>Eucarida</taxon>
        <taxon>Decapoda</taxon>
        <taxon>Pleocyemata</taxon>
        <taxon>Anomura</taxon>
        <taxon>Galatheoidea</taxon>
        <taxon>Porcellanidae</taxon>
        <taxon>Petrolisthes</taxon>
    </lineage>
</organism>
<sequence>MLHEAKQERSVIISVELKTSVEKFICINGDKRHKGTIKTCTGCNVTMDIKIKLITRHTCKKDKDVRTHPCMIIIEGVHNHHTQAALQQLRVLRETKDDYFKYFNLGMSVSQAVRSHQEKMNLSRTDLTNCALNPTHRAVYHIRQLWMNENHGTLDGENEVSYTAGFQLLKKVLESNFDYDWKLFCQTPEAKKYDLYIRYLTTLIQRKAEWSTMYRPEFPLCGHQTNNFAESTVCIIKDIILNRCKASNTCQLIVFMNEMYDIYMKQCVLDVSLGRRKVMSPTEGSISKDNIIMSNDDDYQFIVKSQSGDKQYTVHLITGMCDCSPALCKEPWIRPLKLYTRCTLRYCNQRTGDVSDRG</sequence>
<protein>
    <recommendedName>
        <fullName evidence="3">SWIM-type domain-containing protein</fullName>
    </recommendedName>
</protein>
<dbReference type="EMBL" id="JAWQEG010001179">
    <property type="protein sequence ID" value="KAK3881742.1"/>
    <property type="molecule type" value="Genomic_DNA"/>
</dbReference>